<evidence type="ECO:0000256" key="4">
    <source>
        <dbReference type="ARBA" id="ARBA00022989"/>
    </source>
</evidence>
<keyword evidence="3 6" id="KW-0812">Transmembrane</keyword>
<dbReference type="PANTHER" id="PTHR30086:SF20">
    <property type="entry name" value="ARGININE EXPORTER PROTEIN ARGO-RELATED"/>
    <property type="match status" value="1"/>
</dbReference>
<evidence type="ECO:0000256" key="1">
    <source>
        <dbReference type="ARBA" id="ARBA00004651"/>
    </source>
</evidence>
<feature type="transmembrane region" description="Helical" evidence="6">
    <location>
        <begin position="69"/>
        <end position="91"/>
    </location>
</feature>
<reference evidence="8" key="1">
    <citation type="submission" date="2017-09" db="EMBL/GenBank/DDBJ databases">
        <authorList>
            <person name="Regsiter A."/>
            <person name="William W."/>
        </authorList>
    </citation>
    <scope>NUCLEOTIDE SEQUENCE [LARGE SCALE GENOMIC DNA]</scope>
    <source>
        <strain evidence="8">500-1</strain>
    </source>
</reference>
<comment type="subcellular location">
    <subcellularLocation>
        <location evidence="1">Cell membrane</location>
        <topology evidence="1">Multi-pass membrane protein</topology>
    </subcellularLocation>
</comment>
<gene>
    <name evidence="7" type="ORF">DPRO_2246</name>
</gene>
<feature type="transmembrane region" description="Helical" evidence="6">
    <location>
        <begin position="185"/>
        <end position="204"/>
    </location>
</feature>
<feature type="transmembrane region" description="Helical" evidence="6">
    <location>
        <begin position="6"/>
        <end position="28"/>
    </location>
</feature>
<evidence type="ECO:0000313" key="7">
    <source>
        <dbReference type="EMBL" id="SOB59152.1"/>
    </source>
</evidence>
<dbReference type="KEGG" id="pprf:DPRO_2246"/>
<evidence type="ECO:0000313" key="8">
    <source>
        <dbReference type="Proteomes" id="UP000219215"/>
    </source>
</evidence>
<keyword evidence="8" id="KW-1185">Reference proteome</keyword>
<dbReference type="AlphaFoldDB" id="A0A2C8F952"/>
<accession>A0A2C8F952</accession>
<dbReference type="Proteomes" id="UP000219215">
    <property type="component" value="Chromosome DPRO"/>
</dbReference>
<keyword evidence="5 6" id="KW-0472">Membrane</keyword>
<evidence type="ECO:0000256" key="3">
    <source>
        <dbReference type="ARBA" id="ARBA00022692"/>
    </source>
</evidence>
<feature type="transmembrane region" description="Helical" evidence="6">
    <location>
        <begin position="40"/>
        <end position="63"/>
    </location>
</feature>
<dbReference type="Pfam" id="PF01810">
    <property type="entry name" value="LysE"/>
    <property type="match status" value="1"/>
</dbReference>
<evidence type="ECO:0000256" key="5">
    <source>
        <dbReference type="ARBA" id="ARBA00023136"/>
    </source>
</evidence>
<feature type="transmembrane region" description="Helical" evidence="6">
    <location>
        <begin position="144"/>
        <end position="173"/>
    </location>
</feature>
<keyword evidence="4 6" id="KW-1133">Transmembrane helix</keyword>
<dbReference type="EMBL" id="LT907975">
    <property type="protein sequence ID" value="SOB59152.1"/>
    <property type="molecule type" value="Genomic_DNA"/>
</dbReference>
<dbReference type="GO" id="GO:0015171">
    <property type="term" value="F:amino acid transmembrane transporter activity"/>
    <property type="evidence" value="ECO:0007669"/>
    <property type="project" value="TreeGrafter"/>
</dbReference>
<organism evidence="7 8">
    <name type="scientific">Pseudodesulfovibrio profundus</name>
    <dbReference type="NCBI Taxonomy" id="57320"/>
    <lineage>
        <taxon>Bacteria</taxon>
        <taxon>Pseudomonadati</taxon>
        <taxon>Thermodesulfobacteriota</taxon>
        <taxon>Desulfovibrionia</taxon>
        <taxon>Desulfovibrionales</taxon>
        <taxon>Desulfovibrionaceae</taxon>
    </lineage>
</organism>
<keyword evidence="2" id="KW-1003">Cell membrane</keyword>
<dbReference type="RefSeq" id="WP_097012064.1">
    <property type="nucleotide sequence ID" value="NZ_LT907975.1"/>
</dbReference>
<dbReference type="PANTHER" id="PTHR30086">
    <property type="entry name" value="ARGININE EXPORTER PROTEIN ARGO"/>
    <property type="match status" value="1"/>
</dbReference>
<dbReference type="InterPro" id="IPR001123">
    <property type="entry name" value="LeuE-type"/>
</dbReference>
<sequence>MPIETYCAFLVASIVILIIPGPTIMLVVSCSLAQGKRAALPLALGVGLGDMVALIASMVGLGALLATSAAMFTILKWIGAIYLMYLGIKMWRTRQEVGASMANMRAESRRSHVLRAFVVTATNPKSIAFFCAFLPQFIDHSMPVLPQVCILGVTFVTLAVINAALYALLAVRARAAVSSPYAMKMVNRTGGTALIGAGLLTAALRRA</sequence>
<protein>
    <submittedName>
        <fullName evidence="7">Lysine exporter protein (LYSE/YGGA)</fullName>
    </submittedName>
</protein>
<evidence type="ECO:0000256" key="2">
    <source>
        <dbReference type="ARBA" id="ARBA00022475"/>
    </source>
</evidence>
<evidence type="ECO:0000256" key="6">
    <source>
        <dbReference type="SAM" id="Phobius"/>
    </source>
</evidence>
<proteinExistence type="predicted"/>
<name>A0A2C8F952_9BACT</name>
<dbReference type="OrthoDB" id="9804822at2"/>
<dbReference type="GO" id="GO:0005886">
    <property type="term" value="C:plasma membrane"/>
    <property type="evidence" value="ECO:0007669"/>
    <property type="project" value="UniProtKB-SubCell"/>
</dbReference>
<feature type="transmembrane region" description="Helical" evidence="6">
    <location>
        <begin position="112"/>
        <end position="138"/>
    </location>
</feature>
<dbReference type="PIRSF" id="PIRSF006324">
    <property type="entry name" value="LeuE"/>
    <property type="match status" value="1"/>
</dbReference>